<evidence type="ECO:0000256" key="1">
    <source>
        <dbReference type="PROSITE-ProRule" id="PRU10141"/>
    </source>
</evidence>
<proteinExistence type="predicted"/>
<dbReference type="OrthoDB" id="5800476at2759"/>
<evidence type="ECO:0000313" key="3">
    <source>
        <dbReference type="EMBL" id="OWF34817.1"/>
    </source>
</evidence>
<comment type="caution">
    <text evidence="3">The sequence shown here is derived from an EMBL/GenBank/DDBJ whole genome shotgun (WGS) entry which is preliminary data.</text>
</comment>
<evidence type="ECO:0000259" key="2">
    <source>
        <dbReference type="PROSITE" id="PS50011"/>
    </source>
</evidence>
<name>A0A210PEB3_MIZYE</name>
<dbReference type="Proteomes" id="UP000242188">
    <property type="component" value="Unassembled WGS sequence"/>
</dbReference>
<dbReference type="InterPro" id="IPR008266">
    <property type="entry name" value="Tyr_kinase_AS"/>
</dbReference>
<dbReference type="EMBL" id="NEDP02076749">
    <property type="protein sequence ID" value="OWF34817.1"/>
    <property type="molecule type" value="Genomic_DNA"/>
</dbReference>
<feature type="binding site" evidence="1">
    <location>
        <position position="169"/>
    </location>
    <ligand>
        <name>ATP</name>
        <dbReference type="ChEBI" id="CHEBI:30616"/>
    </ligand>
</feature>
<dbReference type="InterPro" id="IPR017441">
    <property type="entry name" value="Protein_kinase_ATP_BS"/>
</dbReference>
<sequence>MMRKIQSMFFLPLTACVLIIIATIQIVANNNSYKLETNLYRLQGQPLRLLRSTDGLQLENPVEKDVSQGDEGNQFHNNSFRSNFHQQTTERLNIKTVIANGTISGANQTDYPLGIKVGTLVKVVRENGTAEVEQRVGNKYRLLKRVGGGGFGHIFLGTDMTSGEKVAVKVDRFEKINSTVSKESIIYRILQSGEGFPKVRWSGREGSYNVMVIDLLGPSLQKCFDLCNYKFSLKTVLLLADQMISRLEYLHFKGFVHRDISPVNFLVGLGDMSHVVYSIDFGLSKPYRDAYTGRHWPYRRTGFAGTQLYSSISAQKGYQQSRREKQNLWAMFYYIFYLGDYPGRGLKFPNQSVALQLSR</sequence>
<dbReference type="GO" id="GO:0004672">
    <property type="term" value="F:protein kinase activity"/>
    <property type="evidence" value="ECO:0007669"/>
    <property type="project" value="InterPro"/>
</dbReference>
<dbReference type="PROSITE" id="PS00109">
    <property type="entry name" value="PROTEIN_KINASE_TYR"/>
    <property type="match status" value="1"/>
</dbReference>
<dbReference type="PANTHER" id="PTHR11909">
    <property type="entry name" value="CASEIN KINASE-RELATED"/>
    <property type="match status" value="1"/>
</dbReference>
<accession>A0A210PEB3</accession>
<dbReference type="AlphaFoldDB" id="A0A210PEB3"/>
<dbReference type="STRING" id="6573.A0A210PEB3"/>
<dbReference type="SMART" id="SM00220">
    <property type="entry name" value="S_TKc"/>
    <property type="match status" value="1"/>
</dbReference>
<evidence type="ECO:0000313" key="4">
    <source>
        <dbReference type="Proteomes" id="UP000242188"/>
    </source>
</evidence>
<dbReference type="GO" id="GO:0005524">
    <property type="term" value="F:ATP binding"/>
    <property type="evidence" value="ECO:0007669"/>
    <property type="project" value="UniProtKB-UniRule"/>
</dbReference>
<organism evidence="3 4">
    <name type="scientific">Mizuhopecten yessoensis</name>
    <name type="common">Japanese scallop</name>
    <name type="synonym">Patinopecten yessoensis</name>
    <dbReference type="NCBI Taxonomy" id="6573"/>
    <lineage>
        <taxon>Eukaryota</taxon>
        <taxon>Metazoa</taxon>
        <taxon>Spiralia</taxon>
        <taxon>Lophotrochozoa</taxon>
        <taxon>Mollusca</taxon>
        <taxon>Bivalvia</taxon>
        <taxon>Autobranchia</taxon>
        <taxon>Pteriomorphia</taxon>
        <taxon>Pectinida</taxon>
        <taxon>Pectinoidea</taxon>
        <taxon>Pectinidae</taxon>
        <taxon>Mizuhopecten</taxon>
    </lineage>
</organism>
<dbReference type="InterPro" id="IPR011009">
    <property type="entry name" value="Kinase-like_dom_sf"/>
</dbReference>
<dbReference type="Pfam" id="PF00069">
    <property type="entry name" value="Pkinase"/>
    <property type="match status" value="1"/>
</dbReference>
<dbReference type="InterPro" id="IPR050235">
    <property type="entry name" value="CK1_Ser-Thr_kinase"/>
</dbReference>
<keyword evidence="4" id="KW-1185">Reference proteome</keyword>
<dbReference type="PROSITE" id="PS00107">
    <property type="entry name" value="PROTEIN_KINASE_ATP"/>
    <property type="match status" value="1"/>
</dbReference>
<dbReference type="InterPro" id="IPR000719">
    <property type="entry name" value="Prot_kinase_dom"/>
</dbReference>
<keyword evidence="1" id="KW-0547">Nucleotide-binding</keyword>
<keyword evidence="3" id="KW-0808">Transferase</keyword>
<protein>
    <submittedName>
        <fullName evidence="3">Casein kinase I isoform delta-A</fullName>
    </submittedName>
</protein>
<gene>
    <name evidence="3" type="ORF">KP79_PYT08509</name>
</gene>
<dbReference type="Gene3D" id="1.10.510.10">
    <property type="entry name" value="Transferase(Phosphotransferase) domain 1"/>
    <property type="match status" value="1"/>
</dbReference>
<keyword evidence="3" id="KW-0418">Kinase</keyword>
<reference evidence="3 4" key="1">
    <citation type="journal article" date="2017" name="Nat. Ecol. Evol.">
        <title>Scallop genome provides insights into evolution of bilaterian karyotype and development.</title>
        <authorList>
            <person name="Wang S."/>
            <person name="Zhang J."/>
            <person name="Jiao W."/>
            <person name="Li J."/>
            <person name="Xun X."/>
            <person name="Sun Y."/>
            <person name="Guo X."/>
            <person name="Huan P."/>
            <person name="Dong B."/>
            <person name="Zhang L."/>
            <person name="Hu X."/>
            <person name="Sun X."/>
            <person name="Wang J."/>
            <person name="Zhao C."/>
            <person name="Wang Y."/>
            <person name="Wang D."/>
            <person name="Huang X."/>
            <person name="Wang R."/>
            <person name="Lv J."/>
            <person name="Li Y."/>
            <person name="Zhang Z."/>
            <person name="Liu B."/>
            <person name="Lu W."/>
            <person name="Hui Y."/>
            <person name="Liang J."/>
            <person name="Zhou Z."/>
            <person name="Hou R."/>
            <person name="Li X."/>
            <person name="Liu Y."/>
            <person name="Li H."/>
            <person name="Ning X."/>
            <person name="Lin Y."/>
            <person name="Zhao L."/>
            <person name="Xing Q."/>
            <person name="Dou J."/>
            <person name="Li Y."/>
            <person name="Mao J."/>
            <person name="Guo H."/>
            <person name="Dou H."/>
            <person name="Li T."/>
            <person name="Mu C."/>
            <person name="Jiang W."/>
            <person name="Fu Q."/>
            <person name="Fu X."/>
            <person name="Miao Y."/>
            <person name="Liu J."/>
            <person name="Yu Q."/>
            <person name="Li R."/>
            <person name="Liao H."/>
            <person name="Li X."/>
            <person name="Kong Y."/>
            <person name="Jiang Z."/>
            <person name="Chourrout D."/>
            <person name="Li R."/>
            <person name="Bao Z."/>
        </authorList>
    </citation>
    <scope>NUCLEOTIDE SEQUENCE [LARGE SCALE GENOMIC DNA]</scope>
    <source>
        <strain evidence="3 4">PY_sf001</strain>
    </source>
</reference>
<dbReference type="PROSITE" id="PS50011">
    <property type="entry name" value="PROTEIN_KINASE_DOM"/>
    <property type="match status" value="1"/>
</dbReference>
<dbReference type="SUPFAM" id="SSF56112">
    <property type="entry name" value="Protein kinase-like (PK-like)"/>
    <property type="match status" value="1"/>
</dbReference>
<feature type="domain" description="Protein kinase" evidence="2">
    <location>
        <begin position="140"/>
        <end position="359"/>
    </location>
</feature>
<keyword evidence="1" id="KW-0067">ATP-binding</keyword>